<evidence type="ECO:0000256" key="18">
    <source>
        <dbReference type="RuleBase" id="RU003938"/>
    </source>
</evidence>
<reference evidence="21" key="1">
    <citation type="journal article" date="2019" name="Int. J. Syst. Evol. Microbiol.">
        <title>The Global Catalogue of Microorganisms (GCM) 10K type strain sequencing project: providing services to taxonomists for standard genome sequencing and annotation.</title>
        <authorList>
            <consortium name="The Broad Institute Genomics Platform"/>
            <consortium name="The Broad Institute Genome Sequencing Center for Infectious Disease"/>
            <person name="Wu L."/>
            <person name="Ma J."/>
        </authorList>
    </citation>
    <scope>NUCLEOTIDE SEQUENCE [LARGE SCALE GENOMIC DNA]</scope>
    <source>
        <strain evidence="21">KCTC 42964</strain>
    </source>
</reference>
<evidence type="ECO:0000256" key="14">
    <source>
        <dbReference type="ARBA" id="ARBA00023098"/>
    </source>
</evidence>
<feature type="transmembrane region" description="Helical" evidence="19">
    <location>
        <begin position="174"/>
        <end position="191"/>
    </location>
</feature>
<evidence type="ECO:0000256" key="3">
    <source>
        <dbReference type="ARBA" id="ARBA00005119"/>
    </source>
</evidence>
<evidence type="ECO:0000256" key="16">
    <source>
        <dbReference type="ARBA" id="ARBA00023209"/>
    </source>
</evidence>
<dbReference type="PROSITE" id="PS01315">
    <property type="entry name" value="CDS"/>
    <property type="match status" value="1"/>
</dbReference>
<gene>
    <name evidence="20" type="ORF">ACFOGJ_01480</name>
</gene>
<feature type="transmembrane region" description="Helical" evidence="19">
    <location>
        <begin position="21"/>
        <end position="54"/>
    </location>
</feature>
<name>A0ABV7KUB3_9PROT</name>
<evidence type="ECO:0000256" key="1">
    <source>
        <dbReference type="ARBA" id="ARBA00001698"/>
    </source>
</evidence>
<sequence length="299" mass="31231">MRAEEFWRRILPPGGLAQRLTAAAVMLPVALLLIWAGGWLFLAAVALAGLLMLWELYRLPWPAALAPAERTQRPAPSGRLPERGALRREFGVVTAGLSGTLLLAGFNSWPAAYGLLVAVAAAAAVVALATRRNPAWAAVRVAYIGLPCLSLAWLRTGYPQAAGLPELDGEVATFAMLAIVWAADSLAFMFGRSIGGPRLAPRISPKKTWAGLFGAVVGGIAVGVLAALYLGLPPPLPAVLGGALACVAQFGDLVASAVKRHYMVKDYSGLIPGHGGLLDRLDGVIFVAPPGALLLWLIG</sequence>
<comment type="pathway">
    <text evidence="4">Lipid metabolism.</text>
</comment>
<dbReference type="EC" id="2.7.7.41" evidence="6 18"/>
<evidence type="ECO:0000256" key="19">
    <source>
        <dbReference type="SAM" id="Phobius"/>
    </source>
</evidence>
<evidence type="ECO:0000256" key="5">
    <source>
        <dbReference type="ARBA" id="ARBA00010185"/>
    </source>
</evidence>
<comment type="similarity">
    <text evidence="5 18">Belongs to the CDS family.</text>
</comment>
<evidence type="ECO:0000256" key="17">
    <source>
        <dbReference type="ARBA" id="ARBA00023264"/>
    </source>
</evidence>
<keyword evidence="14" id="KW-0443">Lipid metabolism</keyword>
<dbReference type="GO" id="GO:0016779">
    <property type="term" value="F:nucleotidyltransferase activity"/>
    <property type="evidence" value="ECO:0007669"/>
    <property type="project" value="UniProtKB-KW"/>
</dbReference>
<dbReference type="InterPro" id="IPR000374">
    <property type="entry name" value="PC_trans"/>
</dbReference>
<comment type="pathway">
    <text evidence="3 18">Phospholipid metabolism; CDP-diacylglycerol biosynthesis; CDP-diacylglycerol from sn-glycerol 3-phosphate: step 3/3.</text>
</comment>
<keyword evidence="12 18" id="KW-0548">Nucleotidyltransferase</keyword>
<keyword evidence="15 19" id="KW-0472">Membrane</keyword>
<keyword evidence="11 18" id="KW-0812">Transmembrane</keyword>
<dbReference type="RefSeq" id="WP_379897621.1">
    <property type="nucleotide sequence ID" value="NZ_JBHRTR010000005.1"/>
</dbReference>
<evidence type="ECO:0000256" key="11">
    <source>
        <dbReference type="ARBA" id="ARBA00022692"/>
    </source>
</evidence>
<evidence type="ECO:0000256" key="10">
    <source>
        <dbReference type="ARBA" id="ARBA00022679"/>
    </source>
</evidence>
<dbReference type="EMBL" id="JBHRTR010000005">
    <property type="protein sequence ID" value="MFC3225882.1"/>
    <property type="molecule type" value="Genomic_DNA"/>
</dbReference>
<evidence type="ECO:0000256" key="4">
    <source>
        <dbReference type="ARBA" id="ARBA00005189"/>
    </source>
</evidence>
<comment type="caution">
    <text evidence="20">The sequence shown here is derived from an EMBL/GenBank/DDBJ whole genome shotgun (WGS) entry which is preliminary data.</text>
</comment>
<evidence type="ECO:0000256" key="15">
    <source>
        <dbReference type="ARBA" id="ARBA00023136"/>
    </source>
</evidence>
<evidence type="ECO:0000256" key="9">
    <source>
        <dbReference type="ARBA" id="ARBA00022516"/>
    </source>
</evidence>
<keyword evidence="16" id="KW-0594">Phospholipid biosynthesis</keyword>
<evidence type="ECO:0000313" key="20">
    <source>
        <dbReference type="EMBL" id="MFC3225882.1"/>
    </source>
</evidence>
<keyword evidence="21" id="KW-1185">Reference proteome</keyword>
<dbReference type="PANTHER" id="PTHR46382">
    <property type="entry name" value="PHOSPHATIDATE CYTIDYLYLTRANSFERASE"/>
    <property type="match status" value="1"/>
</dbReference>
<keyword evidence="13 19" id="KW-1133">Transmembrane helix</keyword>
<keyword evidence="10 18" id="KW-0808">Transferase</keyword>
<evidence type="ECO:0000256" key="7">
    <source>
        <dbReference type="ARBA" id="ARBA00019373"/>
    </source>
</evidence>
<evidence type="ECO:0000256" key="6">
    <source>
        <dbReference type="ARBA" id="ARBA00012487"/>
    </source>
</evidence>
<feature type="transmembrane region" description="Helical" evidence="19">
    <location>
        <begin position="137"/>
        <end position="154"/>
    </location>
</feature>
<feature type="transmembrane region" description="Helical" evidence="19">
    <location>
        <begin position="111"/>
        <end position="130"/>
    </location>
</feature>
<keyword evidence="17" id="KW-1208">Phospholipid metabolism</keyword>
<evidence type="ECO:0000256" key="12">
    <source>
        <dbReference type="ARBA" id="ARBA00022695"/>
    </source>
</evidence>
<accession>A0ABV7KUB3</accession>
<evidence type="ECO:0000256" key="2">
    <source>
        <dbReference type="ARBA" id="ARBA00004651"/>
    </source>
</evidence>
<evidence type="ECO:0000313" key="21">
    <source>
        <dbReference type="Proteomes" id="UP001595528"/>
    </source>
</evidence>
<feature type="transmembrane region" description="Helical" evidence="19">
    <location>
        <begin position="238"/>
        <end position="258"/>
    </location>
</feature>
<keyword evidence="8" id="KW-1003">Cell membrane</keyword>
<keyword evidence="9" id="KW-0444">Lipid biosynthesis</keyword>
<dbReference type="Pfam" id="PF01148">
    <property type="entry name" value="CTP_transf_1"/>
    <property type="match status" value="1"/>
</dbReference>
<protein>
    <recommendedName>
        <fullName evidence="7 18">Phosphatidate cytidylyltransferase</fullName>
        <ecNumber evidence="6 18">2.7.7.41</ecNumber>
    </recommendedName>
</protein>
<dbReference type="PANTHER" id="PTHR46382:SF1">
    <property type="entry name" value="PHOSPHATIDATE CYTIDYLYLTRANSFERASE"/>
    <property type="match status" value="1"/>
</dbReference>
<comment type="catalytic activity">
    <reaction evidence="1 18">
        <text>a 1,2-diacyl-sn-glycero-3-phosphate + CTP + H(+) = a CDP-1,2-diacyl-sn-glycerol + diphosphate</text>
        <dbReference type="Rhea" id="RHEA:16229"/>
        <dbReference type="ChEBI" id="CHEBI:15378"/>
        <dbReference type="ChEBI" id="CHEBI:33019"/>
        <dbReference type="ChEBI" id="CHEBI:37563"/>
        <dbReference type="ChEBI" id="CHEBI:58332"/>
        <dbReference type="ChEBI" id="CHEBI:58608"/>
        <dbReference type="EC" id="2.7.7.41"/>
    </reaction>
</comment>
<organism evidence="20 21">
    <name type="scientific">Marinibaculum pumilum</name>
    <dbReference type="NCBI Taxonomy" id="1766165"/>
    <lineage>
        <taxon>Bacteria</taxon>
        <taxon>Pseudomonadati</taxon>
        <taxon>Pseudomonadota</taxon>
        <taxon>Alphaproteobacteria</taxon>
        <taxon>Rhodospirillales</taxon>
        <taxon>Rhodospirillaceae</taxon>
        <taxon>Marinibaculum</taxon>
    </lineage>
</organism>
<proteinExistence type="inferred from homology"/>
<evidence type="ECO:0000256" key="8">
    <source>
        <dbReference type="ARBA" id="ARBA00022475"/>
    </source>
</evidence>
<comment type="subcellular location">
    <subcellularLocation>
        <location evidence="2">Cell membrane</location>
        <topology evidence="2">Multi-pass membrane protein</topology>
    </subcellularLocation>
</comment>
<evidence type="ECO:0000256" key="13">
    <source>
        <dbReference type="ARBA" id="ARBA00022989"/>
    </source>
</evidence>
<dbReference type="Proteomes" id="UP001595528">
    <property type="component" value="Unassembled WGS sequence"/>
</dbReference>
<feature type="transmembrane region" description="Helical" evidence="19">
    <location>
        <begin position="212"/>
        <end position="232"/>
    </location>
</feature>